<accession>A0A3D9ZJP7</accession>
<keyword evidence="2" id="KW-1185">Reference proteome</keyword>
<gene>
    <name evidence="1" type="ORF">DFJ67_3495</name>
</gene>
<sequence>MTRFTILERSDADLQVVAEFSDAETDTYPVGPQRLMIELACHDPAGIGTEILRRADRRLSDMVGEFNEILAVGGHHRMVVQYVEARLATLPADGDAFHRGLLDLHDDLALREQADPALLLSAAMRMPEETARACLQVARQRLGREAA</sequence>
<dbReference type="RefSeq" id="WP_116068932.1">
    <property type="nucleotide sequence ID" value="NZ_BONB01000014.1"/>
</dbReference>
<name>A0A3D9ZJP7_9ACTN</name>
<dbReference type="Proteomes" id="UP000256913">
    <property type="component" value="Unassembled WGS sequence"/>
</dbReference>
<dbReference type="EMBL" id="QUMQ01000001">
    <property type="protein sequence ID" value="REF97495.1"/>
    <property type="molecule type" value="Genomic_DNA"/>
</dbReference>
<proteinExistence type="predicted"/>
<evidence type="ECO:0000313" key="2">
    <source>
        <dbReference type="Proteomes" id="UP000256913"/>
    </source>
</evidence>
<comment type="caution">
    <text evidence="1">The sequence shown here is derived from an EMBL/GenBank/DDBJ whole genome shotgun (WGS) entry which is preliminary data.</text>
</comment>
<evidence type="ECO:0000313" key="1">
    <source>
        <dbReference type="EMBL" id="REF97495.1"/>
    </source>
</evidence>
<dbReference type="AlphaFoldDB" id="A0A3D9ZJP7"/>
<protein>
    <submittedName>
        <fullName evidence="1">Uncharacterized protein</fullName>
    </submittedName>
</protein>
<dbReference type="OrthoDB" id="3375562at2"/>
<reference evidence="1 2" key="1">
    <citation type="submission" date="2018-08" db="EMBL/GenBank/DDBJ databases">
        <title>Sequencing the genomes of 1000 actinobacteria strains.</title>
        <authorList>
            <person name="Klenk H.-P."/>
        </authorList>
    </citation>
    <scope>NUCLEOTIDE SEQUENCE [LARGE SCALE GENOMIC DNA]</scope>
    <source>
        <strain evidence="1 2">DSM 44099</strain>
    </source>
</reference>
<organism evidence="1 2">
    <name type="scientific">Asanoa ferruginea</name>
    <dbReference type="NCBI Taxonomy" id="53367"/>
    <lineage>
        <taxon>Bacteria</taxon>
        <taxon>Bacillati</taxon>
        <taxon>Actinomycetota</taxon>
        <taxon>Actinomycetes</taxon>
        <taxon>Micromonosporales</taxon>
        <taxon>Micromonosporaceae</taxon>
        <taxon>Asanoa</taxon>
    </lineage>
</organism>